<organism evidence="3 4">
    <name type="scientific">Rhizophagus irregularis (strain DAOM 197198w)</name>
    <name type="common">Glomus intraradices</name>
    <dbReference type="NCBI Taxonomy" id="1432141"/>
    <lineage>
        <taxon>Eukaryota</taxon>
        <taxon>Fungi</taxon>
        <taxon>Fungi incertae sedis</taxon>
        <taxon>Mucoromycota</taxon>
        <taxon>Glomeromycotina</taxon>
        <taxon>Glomeromycetes</taxon>
        <taxon>Glomerales</taxon>
        <taxon>Glomeraceae</taxon>
        <taxon>Rhizophagus</taxon>
    </lineage>
</organism>
<dbReference type="EMBL" id="JEMT01026272">
    <property type="protein sequence ID" value="EXX59662.1"/>
    <property type="molecule type" value="Genomic_DNA"/>
</dbReference>
<dbReference type="SMR" id="A0A015IR48"/>
<sequence>MKILLNRLKKEETFDCNYFTPKYYFETEWFLDMHGYIDREELDVRFEEINKIVTENPLLSERAKKGLLYVFIALSFIFILLIIFAAQVFGGYVAPIVIQIINSIAFFVARYLIDEEAKRRSERFYEAIKKLFDKYNKKDNPTANWKLKWRKVITHFNLDQSSNDITPKYAEEAEIELEINDVLAEITECTIRLHLYSKEKLERITKEKEELERLLSSNEDYSITIDDKKLPEIPFNYVQPSNNTPRLNNTPPFNNTPQPDNTPPFNNTPQPDNTPIFNNTPQPDNTPTFNNTSPSNNTEIER</sequence>
<reference evidence="3 4" key="1">
    <citation type="submission" date="2014-02" db="EMBL/GenBank/DDBJ databases">
        <title>Single nucleus genome sequencing reveals high similarity among nuclei of an endomycorrhizal fungus.</title>
        <authorList>
            <person name="Lin K."/>
            <person name="Geurts R."/>
            <person name="Zhang Z."/>
            <person name="Limpens E."/>
            <person name="Saunders D.G."/>
            <person name="Mu D."/>
            <person name="Pang E."/>
            <person name="Cao H."/>
            <person name="Cha H."/>
            <person name="Lin T."/>
            <person name="Zhou Q."/>
            <person name="Shang Y."/>
            <person name="Li Y."/>
            <person name="Ivanov S."/>
            <person name="Sharma T."/>
            <person name="Velzen R.V."/>
            <person name="Ruijter N.D."/>
            <person name="Aanen D.K."/>
            <person name="Win J."/>
            <person name="Kamoun S."/>
            <person name="Bisseling T."/>
            <person name="Huang S."/>
        </authorList>
    </citation>
    <scope>NUCLEOTIDE SEQUENCE [LARGE SCALE GENOMIC DNA]</scope>
    <source>
        <strain evidence="4">DAOM197198w</strain>
    </source>
</reference>
<protein>
    <submittedName>
        <fullName evidence="3">Uncharacterized protein</fullName>
    </submittedName>
</protein>
<feature type="region of interest" description="Disordered" evidence="1">
    <location>
        <begin position="236"/>
        <end position="302"/>
    </location>
</feature>
<keyword evidence="4" id="KW-1185">Reference proteome</keyword>
<keyword evidence="2" id="KW-1133">Transmembrane helix</keyword>
<dbReference type="Proteomes" id="UP000022910">
    <property type="component" value="Unassembled WGS sequence"/>
</dbReference>
<proteinExistence type="predicted"/>
<dbReference type="HOGENOM" id="CLU_059064_0_0_1"/>
<evidence type="ECO:0000313" key="3">
    <source>
        <dbReference type="EMBL" id="EXX59662.1"/>
    </source>
</evidence>
<accession>A0A015IR48</accession>
<evidence type="ECO:0000256" key="2">
    <source>
        <dbReference type="SAM" id="Phobius"/>
    </source>
</evidence>
<gene>
    <name evidence="3" type="ORF">RirG_187070</name>
</gene>
<name>A0A015IR48_RHIIW</name>
<dbReference type="OrthoDB" id="2364454at2759"/>
<feature type="transmembrane region" description="Helical" evidence="2">
    <location>
        <begin position="66"/>
        <end position="86"/>
    </location>
</feature>
<feature type="compositionally biased region" description="Low complexity" evidence="1">
    <location>
        <begin position="242"/>
        <end position="275"/>
    </location>
</feature>
<keyword evidence="2" id="KW-0812">Transmembrane</keyword>
<evidence type="ECO:0000256" key="1">
    <source>
        <dbReference type="SAM" id="MobiDB-lite"/>
    </source>
</evidence>
<feature type="transmembrane region" description="Helical" evidence="2">
    <location>
        <begin position="92"/>
        <end position="113"/>
    </location>
</feature>
<evidence type="ECO:0000313" key="4">
    <source>
        <dbReference type="Proteomes" id="UP000022910"/>
    </source>
</evidence>
<feature type="compositionally biased region" description="Low complexity" evidence="1">
    <location>
        <begin position="285"/>
        <end position="302"/>
    </location>
</feature>
<dbReference type="AlphaFoldDB" id="A0A015IR48"/>
<keyword evidence="2" id="KW-0472">Membrane</keyword>
<comment type="caution">
    <text evidence="3">The sequence shown here is derived from an EMBL/GenBank/DDBJ whole genome shotgun (WGS) entry which is preliminary data.</text>
</comment>